<gene>
    <name evidence="3" type="ORF">EDD32_0833</name>
</gene>
<comment type="caution">
    <text evidence="3">The sequence shown here is derived from an EMBL/GenBank/DDBJ whole genome shotgun (WGS) entry which is preliminary data.</text>
</comment>
<evidence type="ECO:0000256" key="1">
    <source>
        <dbReference type="SAM" id="MobiDB-lite"/>
    </source>
</evidence>
<evidence type="ECO:0000313" key="4">
    <source>
        <dbReference type="Proteomes" id="UP000280726"/>
    </source>
</evidence>
<protein>
    <submittedName>
        <fullName evidence="3">Polysaccharide pyruvyl transferase</fullName>
    </submittedName>
</protein>
<dbReference type="GO" id="GO:0016740">
    <property type="term" value="F:transferase activity"/>
    <property type="evidence" value="ECO:0007669"/>
    <property type="project" value="UniProtKB-KW"/>
</dbReference>
<dbReference type="EMBL" id="RKRA01000001">
    <property type="protein sequence ID" value="RPF26394.1"/>
    <property type="molecule type" value="Genomic_DNA"/>
</dbReference>
<feature type="region of interest" description="Disordered" evidence="1">
    <location>
        <begin position="222"/>
        <end position="243"/>
    </location>
</feature>
<accession>A0A3N4Z3H1</accession>
<keyword evidence="4" id="KW-1185">Reference proteome</keyword>
<dbReference type="Proteomes" id="UP000280726">
    <property type="component" value="Unassembled WGS sequence"/>
</dbReference>
<dbReference type="InterPro" id="IPR007345">
    <property type="entry name" value="Polysacch_pyruvyl_Trfase"/>
</dbReference>
<name>A0A3N4Z3H1_9MICO</name>
<feature type="domain" description="Polysaccharide pyruvyl transferase" evidence="2">
    <location>
        <begin position="64"/>
        <end position="196"/>
    </location>
</feature>
<keyword evidence="3" id="KW-0808">Transferase</keyword>
<feature type="compositionally biased region" description="Polar residues" evidence="1">
    <location>
        <begin position="222"/>
        <end position="235"/>
    </location>
</feature>
<dbReference type="Pfam" id="PF04230">
    <property type="entry name" value="PS_pyruv_trans"/>
    <property type="match status" value="1"/>
</dbReference>
<dbReference type="RefSeq" id="WP_170175207.1">
    <property type="nucleotide sequence ID" value="NZ_RKRA01000001.1"/>
</dbReference>
<organism evidence="3 4">
    <name type="scientific">Georgenia muralis</name>
    <dbReference type="NCBI Taxonomy" id="154117"/>
    <lineage>
        <taxon>Bacteria</taxon>
        <taxon>Bacillati</taxon>
        <taxon>Actinomycetota</taxon>
        <taxon>Actinomycetes</taxon>
        <taxon>Micrococcales</taxon>
        <taxon>Bogoriellaceae</taxon>
        <taxon>Georgenia</taxon>
    </lineage>
</organism>
<reference evidence="3 4" key="1">
    <citation type="submission" date="2018-11" db="EMBL/GenBank/DDBJ databases">
        <title>Sequencing the genomes of 1000 actinobacteria strains.</title>
        <authorList>
            <person name="Klenk H.-P."/>
        </authorList>
    </citation>
    <scope>NUCLEOTIDE SEQUENCE [LARGE SCALE GENOMIC DNA]</scope>
    <source>
        <strain evidence="3 4">DSM 14418</strain>
    </source>
</reference>
<sequence length="291" mass="31049">MGYLSTAALYPRSPTVRTYWWDEVPNFGDQLTPYLLARYGVAALPAGPSDCDLVGIGSLLQTMPTGFSGTIWGSGSLTAEVPSLPRATIIGLRGELTRSALGGPEVIALGDPALLVARVLQRPYPRYDLGIVPNFAHKADRAITALAANDAGVRVKVIDPQQHPAKVVREIASCRAVVTSSLHGLIVADAYGVPAAWTLLEPTWDGADHKFLDHESVAMPSTSRRVDLSPTTSARTAAGWTQRANRRAVDHAIDQLHRSVPSLVAATPHRVASPWSLALHLPGLVRPGSQT</sequence>
<dbReference type="AlphaFoldDB" id="A0A3N4Z3H1"/>
<proteinExistence type="predicted"/>
<evidence type="ECO:0000259" key="2">
    <source>
        <dbReference type="Pfam" id="PF04230"/>
    </source>
</evidence>
<evidence type="ECO:0000313" key="3">
    <source>
        <dbReference type="EMBL" id="RPF26394.1"/>
    </source>
</evidence>